<keyword evidence="1" id="KW-0472">Membrane</keyword>
<dbReference type="Proteomes" id="UP000184112">
    <property type="component" value="Unassembled WGS sequence"/>
</dbReference>
<feature type="transmembrane region" description="Helical" evidence="1">
    <location>
        <begin position="51"/>
        <end position="75"/>
    </location>
</feature>
<sequence>MLPDIYNTSKLVYNIWNCQKNSNERYTNWSEYAASFMTGRVFMYEGSPVDFAAVILGMLNNNKAFGILIIPIFLFT</sequence>
<evidence type="ECO:0000313" key="2">
    <source>
        <dbReference type="EMBL" id="SHH61027.1"/>
    </source>
</evidence>
<protein>
    <submittedName>
        <fullName evidence="2">Uncharacterized protein</fullName>
    </submittedName>
</protein>
<dbReference type="AlphaFoldDB" id="A0A1M5UDJ7"/>
<evidence type="ECO:0000256" key="1">
    <source>
        <dbReference type="SAM" id="Phobius"/>
    </source>
</evidence>
<gene>
    <name evidence="2" type="ORF">SAMN05444388_113108</name>
</gene>
<evidence type="ECO:0000313" key="3">
    <source>
        <dbReference type="Proteomes" id="UP000184112"/>
    </source>
</evidence>
<proteinExistence type="predicted"/>
<keyword evidence="1" id="KW-1133">Transmembrane helix</keyword>
<accession>A0A1M5UDJ7</accession>
<dbReference type="EMBL" id="FQWH01000013">
    <property type="protein sequence ID" value="SHH61027.1"/>
    <property type="molecule type" value="Genomic_DNA"/>
</dbReference>
<name>A0A1M5UDJ7_FLAJO</name>
<organism evidence="2 3">
    <name type="scientific">Flavobacterium johnsoniae</name>
    <name type="common">Cytophaga johnsonae</name>
    <dbReference type="NCBI Taxonomy" id="986"/>
    <lineage>
        <taxon>Bacteria</taxon>
        <taxon>Pseudomonadati</taxon>
        <taxon>Bacteroidota</taxon>
        <taxon>Flavobacteriia</taxon>
        <taxon>Flavobacteriales</taxon>
        <taxon>Flavobacteriaceae</taxon>
        <taxon>Flavobacterium</taxon>
    </lineage>
</organism>
<keyword evidence="1" id="KW-0812">Transmembrane</keyword>
<dbReference type="RefSeq" id="WP_073410912.1">
    <property type="nucleotide sequence ID" value="NZ_FQWH01000013.1"/>
</dbReference>
<reference evidence="2 3" key="1">
    <citation type="submission" date="2016-11" db="EMBL/GenBank/DDBJ databases">
        <authorList>
            <person name="Jaros S."/>
            <person name="Januszkiewicz K."/>
            <person name="Wedrychowicz H."/>
        </authorList>
    </citation>
    <scope>NUCLEOTIDE SEQUENCE [LARGE SCALE GENOMIC DNA]</scope>
    <source>
        <strain evidence="2 3">DSM 6792</strain>
    </source>
</reference>